<organism evidence="2 3">
    <name type="scientific">Streptococcus thermophilus</name>
    <dbReference type="NCBI Taxonomy" id="1308"/>
    <lineage>
        <taxon>Bacteria</taxon>
        <taxon>Bacillati</taxon>
        <taxon>Bacillota</taxon>
        <taxon>Bacilli</taxon>
        <taxon>Lactobacillales</taxon>
        <taxon>Streptococcaceae</taxon>
        <taxon>Streptococcus</taxon>
    </lineage>
</organism>
<dbReference type="EMBL" id="LR822027">
    <property type="protein sequence ID" value="CAD0152856.1"/>
    <property type="molecule type" value="Genomic_DNA"/>
</dbReference>
<dbReference type="AlphaFoldDB" id="A0A8D6XRN5"/>
<name>A0A8D6XRN5_STRTR</name>
<evidence type="ECO:0000313" key="2">
    <source>
        <dbReference type="EMBL" id="CAD0152856.1"/>
    </source>
</evidence>
<feature type="transmembrane region" description="Helical" evidence="1">
    <location>
        <begin position="47"/>
        <end position="67"/>
    </location>
</feature>
<evidence type="ECO:0000313" key="3">
    <source>
        <dbReference type="Proteomes" id="UP000509791"/>
    </source>
</evidence>
<protein>
    <submittedName>
        <fullName evidence="2">Uncharacterized protein</fullName>
    </submittedName>
</protein>
<dbReference type="RefSeq" id="WP_179972118.1">
    <property type="nucleotide sequence ID" value="NZ_LR822023.1"/>
</dbReference>
<dbReference type="Proteomes" id="UP000509791">
    <property type="component" value="Chromosome"/>
</dbReference>
<proteinExistence type="predicted"/>
<evidence type="ECO:0000256" key="1">
    <source>
        <dbReference type="SAM" id="Phobius"/>
    </source>
</evidence>
<reference evidence="2 3" key="1">
    <citation type="submission" date="2020-06" db="EMBL/GenBank/DDBJ databases">
        <authorList>
            <person name="Chuat V."/>
        </authorList>
    </citation>
    <scope>NUCLEOTIDE SEQUENCE [LARGE SCALE GENOMIC DNA]</scope>
    <source>
        <strain evidence="2">STH_CIRM_998</strain>
    </source>
</reference>
<feature type="transmembrane region" description="Helical" evidence="1">
    <location>
        <begin position="9"/>
        <end position="27"/>
    </location>
</feature>
<keyword evidence="1" id="KW-1133">Transmembrane helix</keyword>
<keyword evidence="1" id="KW-0472">Membrane</keyword>
<accession>A0A8D6XRN5</accession>
<keyword evidence="1" id="KW-0812">Transmembrane</keyword>
<gene>
    <name evidence="2" type="ORF">STHERMO_1575</name>
</gene>
<sequence>MKKKDLSKIIIAIVILFVIPFFINLSFKIDSIGLLAAEWTAGDLLSFYGAVLGAVITLIGLAITLNYQSNQARKDDEIKYKPILKLSAVDVEYIGFMGRREVKIMFPFYAFNHDEYKIQKEKLFYRQMEDTSDFHLIFENKGRGEAVEVSLDSVGIREVDWDEDSHLYIGASVPMSLGEILVNEKADIIISLPNYLFLKTGREYYSIRIDLVVSYNDMFHRNKKTMKILSDFQIIPVNKATAPYIYKEEFEYYEVEVRYMRSQQLE</sequence>